<comment type="caution">
    <text evidence="2">The sequence shown here is derived from an EMBL/GenBank/DDBJ whole genome shotgun (WGS) entry which is preliminary data.</text>
</comment>
<evidence type="ECO:0000256" key="1">
    <source>
        <dbReference type="SAM" id="Coils"/>
    </source>
</evidence>
<evidence type="ECO:0000313" key="3">
    <source>
        <dbReference type="Proteomes" id="UP000789831"/>
    </source>
</evidence>
<dbReference type="Proteomes" id="UP000789831">
    <property type="component" value="Unassembled WGS sequence"/>
</dbReference>
<name>A0A9N9EDF6_9GLOM</name>
<protein>
    <submittedName>
        <fullName evidence="2">1240_t:CDS:1</fullName>
    </submittedName>
</protein>
<evidence type="ECO:0000313" key="2">
    <source>
        <dbReference type="EMBL" id="CAG8674035.1"/>
    </source>
</evidence>
<feature type="non-terminal residue" evidence="2">
    <location>
        <position position="53"/>
    </location>
</feature>
<organism evidence="2 3">
    <name type="scientific">Ambispora gerdemannii</name>
    <dbReference type="NCBI Taxonomy" id="144530"/>
    <lineage>
        <taxon>Eukaryota</taxon>
        <taxon>Fungi</taxon>
        <taxon>Fungi incertae sedis</taxon>
        <taxon>Mucoromycota</taxon>
        <taxon>Glomeromycotina</taxon>
        <taxon>Glomeromycetes</taxon>
        <taxon>Archaeosporales</taxon>
        <taxon>Ambisporaceae</taxon>
        <taxon>Ambispora</taxon>
    </lineage>
</organism>
<dbReference type="EMBL" id="CAJVPL010008372">
    <property type="protein sequence ID" value="CAG8674035.1"/>
    <property type="molecule type" value="Genomic_DNA"/>
</dbReference>
<keyword evidence="1" id="KW-0175">Coiled coil</keyword>
<dbReference type="AlphaFoldDB" id="A0A9N9EDF6"/>
<sequence>MVNIINELEQRNKNLLEENEVLKKQLVDKEESFKLKIYNAIHNVMENESPEIA</sequence>
<proteinExistence type="predicted"/>
<gene>
    <name evidence="2" type="ORF">AGERDE_LOCUS12385</name>
</gene>
<accession>A0A9N9EDF6</accession>
<reference evidence="2" key="1">
    <citation type="submission" date="2021-06" db="EMBL/GenBank/DDBJ databases">
        <authorList>
            <person name="Kallberg Y."/>
            <person name="Tangrot J."/>
            <person name="Rosling A."/>
        </authorList>
    </citation>
    <scope>NUCLEOTIDE SEQUENCE</scope>
    <source>
        <strain evidence="2">MT106</strain>
    </source>
</reference>
<keyword evidence="3" id="KW-1185">Reference proteome</keyword>
<feature type="coiled-coil region" evidence="1">
    <location>
        <begin position="5"/>
        <end position="32"/>
    </location>
</feature>